<dbReference type="Proteomes" id="UP000237105">
    <property type="component" value="Unassembled WGS sequence"/>
</dbReference>
<reference evidence="3" key="1">
    <citation type="submission" date="2016-06" db="EMBL/GenBank/DDBJ databases">
        <title>Parallel loss of symbiosis genes in relatives of nitrogen-fixing non-legume Parasponia.</title>
        <authorList>
            <person name="Van Velzen R."/>
            <person name="Holmer R."/>
            <person name="Bu F."/>
            <person name="Rutten L."/>
            <person name="Van Zeijl A."/>
            <person name="Liu W."/>
            <person name="Santuari L."/>
            <person name="Cao Q."/>
            <person name="Sharma T."/>
            <person name="Shen D."/>
            <person name="Roswanjaya Y."/>
            <person name="Wardhani T."/>
            <person name="Kalhor M.S."/>
            <person name="Jansen J."/>
            <person name="Van den Hoogen J."/>
            <person name="Gungor B."/>
            <person name="Hartog M."/>
            <person name="Hontelez J."/>
            <person name="Verver J."/>
            <person name="Yang W.-C."/>
            <person name="Schijlen E."/>
            <person name="Repin R."/>
            <person name="Schilthuizen M."/>
            <person name="Schranz E."/>
            <person name="Heidstra R."/>
            <person name="Miyata K."/>
            <person name="Fedorova E."/>
            <person name="Kohlen W."/>
            <person name="Bisseling T."/>
            <person name="Smit S."/>
            <person name="Geurts R."/>
        </authorList>
    </citation>
    <scope>NUCLEOTIDE SEQUENCE [LARGE SCALE GENOMIC DNA]</scope>
    <source>
        <strain evidence="3">cv. WU1-14</strain>
    </source>
</reference>
<dbReference type="AlphaFoldDB" id="A0A2P5AXK7"/>
<dbReference type="PANTHER" id="PTHR31343:SF29">
    <property type="entry name" value="DUF789 DOMAIN-CONTAINING PROTEIN"/>
    <property type="match status" value="1"/>
</dbReference>
<dbReference type="OrthoDB" id="1896065at2759"/>
<proteinExistence type="predicted"/>
<sequence length="338" mass="38245">MSSSSASSATITAHSNLERFLHSVTPTVASRTLRQSCVSDLNSLWQPPSKDKFEYFILQDLWGCYGEWSAFGVGTPVLLDTGETVFQYYVPYLSAIQIYCDKSVVASGNQREDSDSAEFESDSWSDDSGSDNLSRSLSNNSSRAWDFISEYSSFDLENPWPMRDKLGHLYLQYIETSSPYWRPPLMDKMTELSQHHPALMTLKSVDLSPASWMAVAWYPIYQIPCRKNEKALSASFLTYHTLSSCFEENDGGNAEEGASYSETSGTVIRDNSKEVNCGRISLPPFGMATYKMEGDLWLKPETSDYERIVNLYSAADSWLKQLNVKHHDFNFFTCHSFV</sequence>
<evidence type="ECO:0000256" key="1">
    <source>
        <dbReference type="SAM" id="MobiDB-lite"/>
    </source>
</evidence>
<protein>
    <recommendedName>
        <fullName evidence="4">Plant/F9H3-4 protein</fullName>
    </recommendedName>
</protein>
<name>A0A2P5AXK7_PARAD</name>
<feature type="region of interest" description="Disordered" evidence="1">
    <location>
        <begin position="111"/>
        <end position="139"/>
    </location>
</feature>
<dbReference type="EMBL" id="JXTB01000419">
    <property type="protein sequence ID" value="PON41251.1"/>
    <property type="molecule type" value="Genomic_DNA"/>
</dbReference>
<dbReference type="InterPro" id="IPR008507">
    <property type="entry name" value="DUF789"/>
</dbReference>
<organism evidence="2 3">
    <name type="scientific">Parasponia andersonii</name>
    <name type="common">Sponia andersonii</name>
    <dbReference type="NCBI Taxonomy" id="3476"/>
    <lineage>
        <taxon>Eukaryota</taxon>
        <taxon>Viridiplantae</taxon>
        <taxon>Streptophyta</taxon>
        <taxon>Embryophyta</taxon>
        <taxon>Tracheophyta</taxon>
        <taxon>Spermatophyta</taxon>
        <taxon>Magnoliopsida</taxon>
        <taxon>eudicotyledons</taxon>
        <taxon>Gunneridae</taxon>
        <taxon>Pentapetalae</taxon>
        <taxon>rosids</taxon>
        <taxon>fabids</taxon>
        <taxon>Rosales</taxon>
        <taxon>Cannabaceae</taxon>
        <taxon>Parasponia</taxon>
    </lineage>
</organism>
<feature type="compositionally biased region" description="Low complexity" evidence="1">
    <location>
        <begin position="130"/>
        <end position="139"/>
    </location>
</feature>
<dbReference type="PANTHER" id="PTHR31343">
    <property type="entry name" value="T15D22.8"/>
    <property type="match status" value="1"/>
</dbReference>
<keyword evidence="3" id="KW-1185">Reference proteome</keyword>
<gene>
    <name evidence="2" type="ORF">PanWU01x14_290900</name>
</gene>
<evidence type="ECO:0000313" key="2">
    <source>
        <dbReference type="EMBL" id="PON41251.1"/>
    </source>
</evidence>
<feature type="compositionally biased region" description="Acidic residues" evidence="1">
    <location>
        <begin position="115"/>
        <end position="129"/>
    </location>
</feature>
<dbReference type="Pfam" id="PF05623">
    <property type="entry name" value="DUF789"/>
    <property type="match status" value="1"/>
</dbReference>
<comment type="caution">
    <text evidence="2">The sequence shown here is derived from an EMBL/GenBank/DDBJ whole genome shotgun (WGS) entry which is preliminary data.</text>
</comment>
<evidence type="ECO:0008006" key="4">
    <source>
        <dbReference type="Google" id="ProtNLM"/>
    </source>
</evidence>
<accession>A0A2P5AXK7</accession>
<evidence type="ECO:0000313" key="3">
    <source>
        <dbReference type="Proteomes" id="UP000237105"/>
    </source>
</evidence>